<feature type="compositionally biased region" description="Basic and acidic residues" evidence="5">
    <location>
        <begin position="105"/>
        <end position="115"/>
    </location>
</feature>
<dbReference type="PANTHER" id="PTHR35798">
    <property type="entry name" value="CELL DIVISION PROTEIN SEPF"/>
    <property type="match status" value="1"/>
</dbReference>
<gene>
    <name evidence="6" type="ORF">D1639_07220</name>
</gene>
<feature type="region of interest" description="Disordered" evidence="5">
    <location>
        <begin position="100"/>
        <end position="122"/>
    </location>
</feature>
<dbReference type="InterPro" id="IPR038594">
    <property type="entry name" value="SepF-like_sf"/>
</dbReference>
<keyword evidence="1" id="KW-0132">Cell division</keyword>
<dbReference type="EMBL" id="QWKH01000048">
    <property type="protein sequence ID" value="NBI34821.1"/>
    <property type="molecule type" value="Genomic_DNA"/>
</dbReference>
<feature type="compositionally biased region" description="Acidic residues" evidence="5">
    <location>
        <begin position="31"/>
        <end position="45"/>
    </location>
</feature>
<dbReference type="Gene3D" id="3.30.110.150">
    <property type="entry name" value="SepF-like protein"/>
    <property type="match status" value="1"/>
</dbReference>
<feature type="region of interest" description="Disordered" evidence="5">
    <location>
        <begin position="31"/>
        <end position="87"/>
    </location>
</feature>
<dbReference type="GO" id="GO:0000917">
    <property type="term" value="P:division septum assembly"/>
    <property type="evidence" value="ECO:0007669"/>
    <property type="project" value="UniProtKB-KW"/>
</dbReference>
<comment type="caution">
    <text evidence="6">The sequence shown here is derived from an EMBL/GenBank/DDBJ whole genome shotgun (WGS) entry which is preliminary data.</text>
</comment>
<dbReference type="Pfam" id="PF04472">
    <property type="entry name" value="SepF"/>
    <property type="match status" value="1"/>
</dbReference>
<keyword evidence="2" id="KW-0717">Septation</keyword>
<accession>A0A7C9JDW5</accession>
<evidence type="ECO:0000256" key="3">
    <source>
        <dbReference type="ARBA" id="ARBA00023306"/>
    </source>
</evidence>
<feature type="compositionally biased region" description="Low complexity" evidence="5">
    <location>
        <begin position="140"/>
        <end position="151"/>
    </location>
</feature>
<protein>
    <submittedName>
        <fullName evidence="6">DUF552 domain-containing protein</fullName>
    </submittedName>
</protein>
<keyword evidence="3" id="KW-0131">Cell cycle</keyword>
<dbReference type="PANTHER" id="PTHR35798:SF1">
    <property type="entry name" value="CELL DIVISION PROTEIN SEPF"/>
    <property type="match status" value="1"/>
</dbReference>
<evidence type="ECO:0000256" key="4">
    <source>
        <dbReference type="ARBA" id="ARBA00044936"/>
    </source>
</evidence>
<dbReference type="AlphaFoldDB" id="A0A7C9JDW5"/>
<sequence length="282" mass="29351">MELPRIKHSDGGVLGGLKSRLGFADSQADYADDDGFDEGYDEFEEYGPGYRADDDFAPTHARDSFAPATVREPRSAGRHSATGSVSSNLVSLDDVRASTRIPESLNRDPLPERRASSASMRSARTMVEPAIAAHAGTPNARAQAAAAASSQERSESLNSLFGSGDGSAQSSAAASRGFDPYDALSGRGATQHTPTRSVAVVRPTAYADAEAVAKSLKAGDAVVLVLRQTPSDLVMRLLDFSFGASCALGASVDCIAEKVFAITAGAPLTQGELSNLRGQGIL</sequence>
<reference evidence="6" key="1">
    <citation type="submission" date="2018-08" db="EMBL/GenBank/DDBJ databases">
        <title>Murine metabolic-syndrome-specific gut microbial biobank.</title>
        <authorList>
            <person name="Liu C."/>
        </authorList>
    </citation>
    <scope>NUCLEOTIDE SEQUENCE [LARGE SCALE GENOMIC DNA]</scope>
    <source>
        <strain evidence="6">Z82</strain>
    </source>
</reference>
<evidence type="ECO:0000256" key="5">
    <source>
        <dbReference type="SAM" id="MobiDB-lite"/>
    </source>
</evidence>
<comment type="function">
    <text evidence="4">Cell division protein that is part of the divisome complex and is recruited early to the Z-ring. Probably stimulates Z-ring formation, perhaps through the cross-linking of FtsZ protofilaments. Its function overlaps with FtsA.</text>
</comment>
<evidence type="ECO:0000256" key="2">
    <source>
        <dbReference type="ARBA" id="ARBA00023210"/>
    </source>
</evidence>
<evidence type="ECO:0000313" key="6">
    <source>
        <dbReference type="EMBL" id="NBI34821.1"/>
    </source>
</evidence>
<dbReference type="InterPro" id="IPR023052">
    <property type="entry name" value="Cell_div_SepF"/>
</dbReference>
<organism evidence="6">
    <name type="scientific">Muribaculaceae bacterium Z82</name>
    <dbReference type="NCBI Taxonomy" id="2304548"/>
    <lineage>
        <taxon>Bacteria</taxon>
        <taxon>Pseudomonadati</taxon>
        <taxon>Bacteroidota</taxon>
        <taxon>Bacteroidia</taxon>
        <taxon>Bacteroidales</taxon>
        <taxon>Muribaculaceae</taxon>
    </lineage>
</organism>
<dbReference type="InterPro" id="IPR007561">
    <property type="entry name" value="Cell_div_SepF/SepF-rel"/>
</dbReference>
<name>A0A7C9JDW5_9BACT</name>
<feature type="region of interest" description="Disordered" evidence="5">
    <location>
        <begin position="136"/>
        <end position="174"/>
    </location>
</feature>
<proteinExistence type="predicted"/>
<evidence type="ECO:0000256" key="1">
    <source>
        <dbReference type="ARBA" id="ARBA00022618"/>
    </source>
</evidence>